<keyword evidence="2" id="KW-0378">Hydrolase</keyword>
<evidence type="ECO:0000313" key="5">
    <source>
        <dbReference type="Proteomes" id="UP000697710"/>
    </source>
</evidence>
<accession>A0A956RRE0</accession>
<dbReference type="EMBL" id="JAGQHR010000402">
    <property type="protein sequence ID" value="MCA9728504.1"/>
    <property type="molecule type" value="Genomic_DNA"/>
</dbReference>
<reference evidence="4" key="2">
    <citation type="journal article" date="2021" name="Microbiome">
        <title>Successional dynamics and alternative stable states in a saline activated sludge microbial community over 9 years.</title>
        <authorList>
            <person name="Wang Y."/>
            <person name="Ye J."/>
            <person name="Ju F."/>
            <person name="Liu L."/>
            <person name="Boyd J.A."/>
            <person name="Deng Y."/>
            <person name="Parks D.H."/>
            <person name="Jiang X."/>
            <person name="Yin X."/>
            <person name="Woodcroft B.J."/>
            <person name="Tyson G.W."/>
            <person name="Hugenholtz P."/>
            <person name="Polz M.F."/>
            <person name="Zhang T."/>
        </authorList>
    </citation>
    <scope>NUCLEOTIDE SEQUENCE</scope>
    <source>
        <strain evidence="4">HKST-UBA01</strain>
    </source>
</reference>
<dbReference type="Pfam" id="PF00884">
    <property type="entry name" value="Sulfatase"/>
    <property type="match status" value="1"/>
</dbReference>
<evidence type="ECO:0000313" key="4">
    <source>
        <dbReference type="EMBL" id="MCA9728504.1"/>
    </source>
</evidence>
<dbReference type="PANTHER" id="PTHR42693:SF53">
    <property type="entry name" value="ENDO-4-O-SULFATASE"/>
    <property type="match status" value="1"/>
</dbReference>
<dbReference type="InterPro" id="IPR017850">
    <property type="entry name" value="Alkaline_phosphatase_core_sf"/>
</dbReference>
<dbReference type="Proteomes" id="UP000697710">
    <property type="component" value="Unassembled WGS sequence"/>
</dbReference>
<dbReference type="SUPFAM" id="SSF53649">
    <property type="entry name" value="Alkaline phosphatase-like"/>
    <property type="match status" value="1"/>
</dbReference>
<organism evidence="4 5">
    <name type="scientific">Eiseniibacteriota bacterium</name>
    <dbReference type="NCBI Taxonomy" id="2212470"/>
    <lineage>
        <taxon>Bacteria</taxon>
        <taxon>Candidatus Eiseniibacteriota</taxon>
    </lineage>
</organism>
<dbReference type="GO" id="GO:0004065">
    <property type="term" value="F:arylsulfatase activity"/>
    <property type="evidence" value="ECO:0007669"/>
    <property type="project" value="TreeGrafter"/>
</dbReference>
<dbReference type="InterPro" id="IPR000917">
    <property type="entry name" value="Sulfatase_N"/>
</dbReference>
<dbReference type="PANTHER" id="PTHR42693">
    <property type="entry name" value="ARYLSULFATASE FAMILY MEMBER"/>
    <property type="match status" value="1"/>
</dbReference>
<comment type="similarity">
    <text evidence="1">Belongs to the sulfatase family.</text>
</comment>
<reference evidence="4" key="1">
    <citation type="submission" date="2020-04" db="EMBL/GenBank/DDBJ databases">
        <authorList>
            <person name="Zhang T."/>
        </authorList>
    </citation>
    <scope>NUCLEOTIDE SEQUENCE</scope>
    <source>
        <strain evidence="4">HKST-UBA01</strain>
    </source>
</reference>
<protein>
    <submittedName>
        <fullName evidence="4">Sulfatase</fullName>
    </submittedName>
</protein>
<dbReference type="CDD" id="cd16148">
    <property type="entry name" value="sulfatase_like"/>
    <property type="match status" value="1"/>
</dbReference>
<evidence type="ECO:0000259" key="3">
    <source>
        <dbReference type="Pfam" id="PF00884"/>
    </source>
</evidence>
<dbReference type="InterPro" id="IPR050738">
    <property type="entry name" value="Sulfatase"/>
</dbReference>
<gene>
    <name evidence="4" type="ORF">KC729_12520</name>
</gene>
<comment type="caution">
    <text evidence="4">The sequence shown here is derived from an EMBL/GenBank/DDBJ whole genome shotgun (WGS) entry which is preliminary data.</text>
</comment>
<evidence type="ECO:0000256" key="1">
    <source>
        <dbReference type="ARBA" id="ARBA00008779"/>
    </source>
</evidence>
<dbReference type="Gene3D" id="3.40.720.10">
    <property type="entry name" value="Alkaline Phosphatase, subunit A"/>
    <property type="match status" value="1"/>
</dbReference>
<evidence type="ECO:0000256" key="2">
    <source>
        <dbReference type="ARBA" id="ARBA00022801"/>
    </source>
</evidence>
<feature type="domain" description="Sulfatase N-terminal" evidence="3">
    <location>
        <begin position="40"/>
        <end position="339"/>
    </location>
</feature>
<name>A0A956RRE0_UNCEI</name>
<dbReference type="AlphaFoldDB" id="A0A956RRE0"/>
<sequence length="447" mass="49062">MHLHENDGPRTRGTSSRQWQAGLRLLLLILAGCSSPQRPPNVVILVLDTVRADAIGASGVGGSLTPNLDRIASEGMVFSHAYSPAPWTVPAHGSLFTGQYPHRHGAIHGRYVLDASEVTLAEILRDHGYRTAGFTCNGWLHAQSGMEQGFQTYQEVYKDARGEPDKGGRLATERVQRFLKERAGTTEPFFLFVNYFEAHLPYRPPPAVQARVGLTPAARARSIEDAEQVVVRGSISDPEQADGRALYLAEVAYLDDQVGAVRTALEDAGLLDETLLIVLADHGELLGEHGLTGHEFALFEELLHIPMLMRFPAKIAAGTVMSDPVCTIDVMPTILDLLHLPPSSDVAGVSVVSRPPDTDRDLLAEYARPQKLIHDYWGRKYPEASLERFDVGLECVRAGSLKLIRSSRGAIQLFDLDADPREQQDLAATRSEEVARLTTQLDRLSGR</sequence>
<proteinExistence type="inferred from homology"/>